<dbReference type="SUPFAM" id="SSF55874">
    <property type="entry name" value="ATPase domain of HSP90 chaperone/DNA topoisomerase II/histidine kinase"/>
    <property type="match status" value="1"/>
</dbReference>
<evidence type="ECO:0000256" key="3">
    <source>
        <dbReference type="ARBA" id="ARBA00022475"/>
    </source>
</evidence>
<keyword evidence="4 14" id="KW-0997">Cell inner membrane</keyword>
<dbReference type="RefSeq" id="WP_012316924.1">
    <property type="nucleotide sequence ID" value="NZ_ABUNEW020000050.1"/>
</dbReference>
<sequence>MRPQSSLVKRLTLMFMFAVTAVLVVAGVAFYGLSQHHFRMLDEQALSEKLESTRHILSISAARGELGDQEQQLRALLGAHQDLSAKITKADGTTLFSDSKASQIPQRFEQARQGAVWEWQDESQNFRGITAQLAIAGEPEPVTAVLMLDVTTHAHFFHTLQWWFGIGLVISAVVSAGLGWVVAKSGLRPVGQITKVATAMSARSLRERIPLKPVPIELQELILSFNGMLGRLEDAFVRLSNFSADIAHELRTPVSNLLTHTEVVLTKKRDLDAYEENLYSNLEDLKRMSRMIDDMLFLAKADNGLIVPEQIDVDLSELVYKLFEYYQFLAEDRGIQLTLQGRGKVRGDRLMIDRALSNILSNALRYTPEGNEISVQIEQTRETVTLSVRNSGVTIDPQHIGKIFHRFYRADPARREGGPSNAGLGLSITRSIIEAHSGRIWCTSAEGVTTFFISLPASMRLVGAAPTP</sequence>
<feature type="domain" description="HAMP" evidence="16">
    <location>
        <begin position="184"/>
        <end position="237"/>
    </location>
</feature>
<keyword evidence="9 14" id="KW-0418">Kinase</keyword>
<dbReference type="PRINTS" id="PR00344">
    <property type="entry name" value="BCTRLSENSOR"/>
</dbReference>
<dbReference type="EMBL" id="WOWR01000057">
    <property type="protein sequence ID" value="KAF0251568.1"/>
    <property type="molecule type" value="Genomic_DNA"/>
</dbReference>
<dbReference type="InterPro" id="IPR048590">
    <property type="entry name" value="CusS-like_sensor"/>
</dbReference>
<dbReference type="Proteomes" id="UP000050437">
    <property type="component" value="Unassembled WGS sequence"/>
</dbReference>
<dbReference type="EMBL" id="LKKS01000029">
    <property type="protein sequence ID" value="KPM67763.1"/>
    <property type="molecule type" value="Genomic_DNA"/>
</dbReference>
<dbReference type="InterPro" id="IPR006290">
    <property type="entry name" value="CztS_silS_copS"/>
</dbReference>
<proteinExistence type="predicted"/>
<name>A0A0D1M1U0_PSEPU</name>
<dbReference type="PROSITE" id="PS50885">
    <property type="entry name" value="HAMP"/>
    <property type="match status" value="1"/>
</dbReference>
<dbReference type="FunFam" id="1.10.287.130:FF:000001">
    <property type="entry name" value="Two-component sensor histidine kinase"/>
    <property type="match status" value="1"/>
</dbReference>
<dbReference type="PANTHER" id="PTHR45436">
    <property type="entry name" value="SENSOR HISTIDINE KINASE YKOH"/>
    <property type="match status" value="1"/>
</dbReference>
<evidence type="ECO:0000259" key="16">
    <source>
        <dbReference type="PROSITE" id="PS50885"/>
    </source>
</evidence>
<evidence type="ECO:0000256" key="8">
    <source>
        <dbReference type="ARBA" id="ARBA00022741"/>
    </source>
</evidence>
<accession>A0A0D1M1U0</accession>
<evidence type="ECO:0000313" key="19">
    <source>
        <dbReference type="Proteomes" id="UP000050437"/>
    </source>
</evidence>
<feature type="domain" description="Histidine kinase" evidence="15">
    <location>
        <begin position="245"/>
        <end position="459"/>
    </location>
</feature>
<dbReference type="InterPro" id="IPR036890">
    <property type="entry name" value="HATPase_C_sf"/>
</dbReference>
<dbReference type="InterPro" id="IPR005467">
    <property type="entry name" value="His_kinase_dom"/>
</dbReference>
<feature type="transmembrane region" description="Helical" evidence="14">
    <location>
        <begin position="162"/>
        <end position="183"/>
    </location>
</feature>
<evidence type="ECO:0000256" key="11">
    <source>
        <dbReference type="ARBA" id="ARBA00022989"/>
    </source>
</evidence>
<keyword evidence="7 14" id="KW-0812">Transmembrane</keyword>
<dbReference type="FunFam" id="3.30.565.10:FF:000006">
    <property type="entry name" value="Sensor histidine kinase WalK"/>
    <property type="match status" value="1"/>
</dbReference>
<dbReference type="SMART" id="SM00387">
    <property type="entry name" value="HATPase_c"/>
    <property type="match status" value="1"/>
</dbReference>
<dbReference type="Pfam" id="PF00672">
    <property type="entry name" value="HAMP"/>
    <property type="match status" value="1"/>
</dbReference>
<evidence type="ECO:0000313" key="20">
    <source>
        <dbReference type="Proteomes" id="UP000442695"/>
    </source>
</evidence>
<comment type="subcellular location">
    <subcellularLocation>
        <location evidence="2">Cell inner membrane</location>
        <topology evidence="2">Multi-pass membrane protein</topology>
    </subcellularLocation>
</comment>
<dbReference type="InterPro" id="IPR036097">
    <property type="entry name" value="HisK_dim/P_sf"/>
</dbReference>
<evidence type="ECO:0000256" key="1">
    <source>
        <dbReference type="ARBA" id="ARBA00000085"/>
    </source>
</evidence>
<dbReference type="PANTHER" id="PTHR45436:SF15">
    <property type="entry name" value="SENSOR HISTIDINE KINASE CUSS"/>
    <property type="match status" value="1"/>
</dbReference>
<keyword evidence="3 14" id="KW-1003">Cell membrane</keyword>
<comment type="function">
    <text evidence="14">Member of a two-component regulatory system.</text>
</comment>
<dbReference type="PATRIC" id="fig|303.170.peg.1216"/>
<dbReference type="CDD" id="cd00082">
    <property type="entry name" value="HisKA"/>
    <property type="match status" value="1"/>
</dbReference>
<evidence type="ECO:0000313" key="17">
    <source>
        <dbReference type="EMBL" id="KAF0251568.1"/>
    </source>
</evidence>
<dbReference type="Gene3D" id="6.10.340.10">
    <property type="match status" value="1"/>
</dbReference>
<evidence type="ECO:0000256" key="14">
    <source>
        <dbReference type="RuleBase" id="RU364088"/>
    </source>
</evidence>
<dbReference type="PROSITE" id="PS50109">
    <property type="entry name" value="HIS_KIN"/>
    <property type="match status" value="1"/>
</dbReference>
<feature type="transmembrane region" description="Helical" evidence="14">
    <location>
        <begin position="12"/>
        <end position="33"/>
    </location>
</feature>
<evidence type="ECO:0000256" key="9">
    <source>
        <dbReference type="ARBA" id="ARBA00022777"/>
    </source>
</evidence>
<dbReference type="SMART" id="SM00304">
    <property type="entry name" value="HAMP"/>
    <property type="match status" value="1"/>
</dbReference>
<dbReference type="NCBIfam" id="TIGR01386">
    <property type="entry name" value="cztS_silS_copS"/>
    <property type="match status" value="1"/>
</dbReference>
<dbReference type="Gene3D" id="1.10.287.130">
    <property type="match status" value="1"/>
</dbReference>
<evidence type="ECO:0000313" key="18">
    <source>
        <dbReference type="EMBL" id="KPM67763.1"/>
    </source>
</evidence>
<dbReference type="Pfam" id="PF02518">
    <property type="entry name" value="HATPase_c"/>
    <property type="match status" value="1"/>
</dbReference>
<keyword evidence="12 14" id="KW-0902">Two-component regulatory system</keyword>
<dbReference type="Pfam" id="PF00512">
    <property type="entry name" value="HisKA"/>
    <property type="match status" value="1"/>
</dbReference>
<keyword evidence="10 14" id="KW-0067">ATP-binding</keyword>
<dbReference type="Pfam" id="PF21085">
    <property type="entry name" value="CusS"/>
    <property type="match status" value="1"/>
</dbReference>
<evidence type="ECO:0000256" key="2">
    <source>
        <dbReference type="ARBA" id="ARBA00004429"/>
    </source>
</evidence>
<comment type="caution">
    <text evidence="17">The sequence shown here is derived from an EMBL/GenBank/DDBJ whole genome shotgun (WGS) entry which is preliminary data.</text>
</comment>
<keyword evidence="8 14" id="KW-0547">Nucleotide-binding</keyword>
<evidence type="ECO:0000256" key="10">
    <source>
        <dbReference type="ARBA" id="ARBA00022840"/>
    </source>
</evidence>
<dbReference type="AlphaFoldDB" id="A0A0D1M1U0"/>
<dbReference type="InterPro" id="IPR004358">
    <property type="entry name" value="Sig_transdc_His_kin-like_C"/>
</dbReference>
<keyword evidence="13 14" id="KW-0472">Membrane</keyword>
<dbReference type="SUPFAM" id="SSF47384">
    <property type="entry name" value="Homodimeric domain of signal transducing histidine kinase"/>
    <property type="match status" value="1"/>
</dbReference>
<dbReference type="CDD" id="cd06225">
    <property type="entry name" value="HAMP"/>
    <property type="match status" value="1"/>
</dbReference>
<dbReference type="GO" id="GO:0000155">
    <property type="term" value="F:phosphorelay sensor kinase activity"/>
    <property type="evidence" value="ECO:0007669"/>
    <property type="project" value="InterPro"/>
</dbReference>
<keyword evidence="6 14" id="KW-0808">Transferase</keyword>
<evidence type="ECO:0000256" key="6">
    <source>
        <dbReference type="ARBA" id="ARBA00022679"/>
    </source>
</evidence>
<keyword evidence="5" id="KW-0597">Phosphoprotein</keyword>
<evidence type="ECO:0000256" key="13">
    <source>
        <dbReference type="ARBA" id="ARBA00023136"/>
    </source>
</evidence>
<protein>
    <recommendedName>
        <fullName evidence="14">Sensor protein</fullName>
        <ecNumber evidence="14">2.7.13.3</ecNumber>
    </recommendedName>
</protein>
<evidence type="ECO:0000256" key="12">
    <source>
        <dbReference type="ARBA" id="ARBA00023012"/>
    </source>
</evidence>
<evidence type="ECO:0000256" key="4">
    <source>
        <dbReference type="ARBA" id="ARBA00022519"/>
    </source>
</evidence>
<evidence type="ECO:0000259" key="15">
    <source>
        <dbReference type="PROSITE" id="PS50109"/>
    </source>
</evidence>
<dbReference type="OrthoDB" id="5561773at2"/>
<dbReference type="InterPro" id="IPR003660">
    <property type="entry name" value="HAMP_dom"/>
</dbReference>
<gene>
    <name evidence="17" type="ORF">GN299_28115</name>
    <name evidence="18" type="ORF">HB13667_05605</name>
</gene>
<organism evidence="17 20">
    <name type="scientific">Pseudomonas putida</name>
    <name type="common">Arthrobacter siderocapsulatus</name>
    <dbReference type="NCBI Taxonomy" id="303"/>
    <lineage>
        <taxon>Bacteria</taxon>
        <taxon>Pseudomonadati</taxon>
        <taxon>Pseudomonadota</taxon>
        <taxon>Gammaproteobacteria</taxon>
        <taxon>Pseudomonadales</taxon>
        <taxon>Pseudomonadaceae</taxon>
        <taxon>Pseudomonas</taxon>
    </lineage>
</organism>
<reference evidence="18 19" key="1">
    <citation type="submission" date="2015-10" db="EMBL/GenBank/DDBJ databases">
        <title>Pseudomonas putida clinical strains.</title>
        <authorList>
            <person name="Molina L."/>
            <person name="Udaondo Z."/>
        </authorList>
    </citation>
    <scope>NUCLEOTIDE SEQUENCE [LARGE SCALE GENOMIC DNA]</scope>
    <source>
        <strain evidence="18 19">HB13667</strain>
    </source>
</reference>
<keyword evidence="11 14" id="KW-1133">Transmembrane helix</keyword>
<dbReference type="InterPro" id="IPR050428">
    <property type="entry name" value="TCS_sensor_his_kinase"/>
</dbReference>
<dbReference type="GO" id="GO:0005886">
    <property type="term" value="C:plasma membrane"/>
    <property type="evidence" value="ECO:0007669"/>
    <property type="project" value="UniProtKB-SubCell"/>
</dbReference>
<comment type="catalytic activity">
    <reaction evidence="1 14">
        <text>ATP + protein L-histidine = ADP + protein N-phospho-L-histidine.</text>
        <dbReference type="EC" id="2.7.13.3"/>
    </reaction>
</comment>
<dbReference type="SMART" id="SM00388">
    <property type="entry name" value="HisKA"/>
    <property type="match status" value="1"/>
</dbReference>
<dbReference type="GO" id="GO:0005524">
    <property type="term" value="F:ATP binding"/>
    <property type="evidence" value="ECO:0007669"/>
    <property type="project" value="UniProtKB-KW"/>
</dbReference>
<dbReference type="InterPro" id="IPR003594">
    <property type="entry name" value="HATPase_dom"/>
</dbReference>
<evidence type="ECO:0000256" key="7">
    <source>
        <dbReference type="ARBA" id="ARBA00022692"/>
    </source>
</evidence>
<dbReference type="InterPro" id="IPR003661">
    <property type="entry name" value="HisK_dim/P_dom"/>
</dbReference>
<dbReference type="EC" id="2.7.13.3" evidence="14"/>
<evidence type="ECO:0000256" key="5">
    <source>
        <dbReference type="ARBA" id="ARBA00022553"/>
    </source>
</evidence>
<reference evidence="17 20" key="2">
    <citation type="submission" date="2019-12" db="EMBL/GenBank/DDBJ databases">
        <authorList>
            <person name="Woiski C."/>
        </authorList>
    </citation>
    <scope>NUCLEOTIDE SEQUENCE [LARGE SCALE GENOMIC DNA]</scope>
    <source>
        <strain evidence="17 20">BOE100</strain>
    </source>
</reference>
<dbReference type="Gene3D" id="3.30.565.10">
    <property type="entry name" value="Histidine kinase-like ATPase, C-terminal domain"/>
    <property type="match status" value="1"/>
</dbReference>
<dbReference type="Proteomes" id="UP000442695">
    <property type="component" value="Unassembled WGS sequence"/>
</dbReference>